<evidence type="ECO:0000313" key="2">
    <source>
        <dbReference type="Proteomes" id="UP000324222"/>
    </source>
</evidence>
<name>A0A5B7F5M8_PORTR</name>
<reference evidence="1 2" key="1">
    <citation type="submission" date="2019-05" db="EMBL/GenBank/DDBJ databases">
        <title>Another draft genome of Portunus trituberculatus and its Hox gene families provides insights of decapod evolution.</title>
        <authorList>
            <person name="Jeong J.-H."/>
            <person name="Song I."/>
            <person name="Kim S."/>
            <person name="Choi T."/>
            <person name="Kim D."/>
            <person name="Ryu S."/>
            <person name="Kim W."/>
        </authorList>
    </citation>
    <scope>NUCLEOTIDE SEQUENCE [LARGE SCALE GENOMIC DNA]</scope>
    <source>
        <tissue evidence="1">Muscle</tissue>
    </source>
</reference>
<dbReference type="Proteomes" id="UP000324222">
    <property type="component" value="Unassembled WGS sequence"/>
</dbReference>
<gene>
    <name evidence="1" type="ORF">E2C01_034141</name>
</gene>
<evidence type="ECO:0000313" key="1">
    <source>
        <dbReference type="EMBL" id="MPC40579.1"/>
    </source>
</evidence>
<protein>
    <submittedName>
        <fullName evidence="1">Uncharacterized protein</fullName>
    </submittedName>
</protein>
<sequence length="190" mass="21179">MSKFSPMITAHNDTVHTTVYTTHRLTKHHQHHTSFIRVAASSGVACLCWKAKSPPPRQGYLRHLQFRRGVPRLVSSIVYVCNVLRAVKMAENVCPAVHNERVTPPTVQELCTAPHASQRAHTARRTVHNERSAQSIKRPTCYPIRATCHTVPSPEGVHRAASCHESIQRAETSQGTACRPEGTHLSARFT</sequence>
<dbReference type="EMBL" id="VSRR010004740">
    <property type="protein sequence ID" value="MPC40579.1"/>
    <property type="molecule type" value="Genomic_DNA"/>
</dbReference>
<organism evidence="1 2">
    <name type="scientific">Portunus trituberculatus</name>
    <name type="common">Swimming crab</name>
    <name type="synonym">Neptunus trituberculatus</name>
    <dbReference type="NCBI Taxonomy" id="210409"/>
    <lineage>
        <taxon>Eukaryota</taxon>
        <taxon>Metazoa</taxon>
        <taxon>Ecdysozoa</taxon>
        <taxon>Arthropoda</taxon>
        <taxon>Crustacea</taxon>
        <taxon>Multicrustacea</taxon>
        <taxon>Malacostraca</taxon>
        <taxon>Eumalacostraca</taxon>
        <taxon>Eucarida</taxon>
        <taxon>Decapoda</taxon>
        <taxon>Pleocyemata</taxon>
        <taxon>Brachyura</taxon>
        <taxon>Eubrachyura</taxon>
        <taxon>Portunoidea</taxon>
        <taxon>Portunidae</taxon>
        <taxon>Portuninae</taxon>
        <taxon>Portunus</taxon>
    </lineage>
</organism>
<dbReference type="AlphaFoldDB" id="A0A5B7F5M8"/>
<keyword evidence="2" id="KW-1185">Reference proteome</keyword>
<accession>A0A5B7F5M8</accession>
<comment type="caution">
    <text evidence="1">The sequence shown here is derived from an EMBL/GenBank/DDBJ whole genome shotgun (WGS) entry which is preliminary data.</text>
</comment>
<proteinExistence type="predicted"/>